<accession>A0A8C7C8I6</accession>
<keyword evidence="5" id="KW-1185">Reference proteome</keyword>
<proteinExistence type="predicted"/>
<dbReference type="AlphaFoldDB" id="A0A8C7C8I6"/>
<keyword evidence="2" id="KW-0479">Metal-binding</keyword>
<dbReference type="PANTHER" id="PTHR43880">
    <property type="entry name" value="ALCOHOL DEHYDROGENASE"/>
    <property type="match status" value="1"/>
</dbReference>
<keyword evidence="3" id="KW-0862">Zinc</keyword>
<dbReference type="GeneTree" id="ENSGT00940000176100"/>
<protein>
    <recommendedName>
        <fullName evidence="6">Alcohol dehydrogenase class-3</fullName>
    </recommendedName>
</protein>
<evidence type="ECO:0000313" key="5">
    <source>
        <dbReference type="Proteomes" id="UP000694425"/>
    </source>
</evidence>
<comment type="subunit">
    <text evidence="1">Homodimer.</text>
</comment>
<dbReference type="GO" id="GO:0008270">
    <property type="term" value="F:zinc ion binding"/>
    <property type="evidence" value="ECO:0007669"/>
    <property type="project" value="TreeGrafter"/>
</dbReference>
<dbReference type="PANTHER" id="PTHR43880:SF4">
    <property type="entry name" value="ALCOHOL DEHYDROGENASE CLASS-3"/>
    <property type="match status" value="1"/>
</dbReference>
<dbReference type="GO" id="GO:0005829">
    <property type="term" value="C:cytosol"/>
    <property type="evidence" value="ECO:0007669"/>
    <property type="project" value="TreeGrafter"/>
</dbReference>
<evidence type="ECO:0008006" key="6">
    <source>
        <dbReference type="Google" id="ProtNLM"/>
    </source>
</evidence>
<evidence type="ECO:0000256" key="2">
    <source>
        <dbReference type="ARBA" id="ARBA00022723"/>
    </source>
</evidence>
<evidence type="ECO:0000313" key="4">
    <source>
        <dbReference type="Ensembl" id="ENSNVIP00000029371.1"/>
    </source>
</evidence>
<dbReference type="GO" id="GO:0051903">
    <property type="term" value="F:S-(hydroxymethyl)glutathione dehydrogenase [NAD(P)+] activity"/>
    <property type="evidence" value="ECO:0007669"/>
    <property type="project" value="TreeGrafter"/>
</dbReference>
<evidence type="ECO:0000256" key="3">
    <source>
        <dbReference type="ARBA" id="ARBA00022833"/>
    </source>
</evidence>
<organism evidence="4 5">
    <name type="scientific">Neovison vison</name>
    <name type="common">American mink</name>
    <name type="synonym">Mustela vison</name>
    <dbReference type="NCBI Taxonomy" id="452646"/>
    <lineage>
        <taxon>Eukaryota</taxon>
        <taxon>Metazoa</taxon>
        <taxon>Chordata</taxon>
        <taxon>Craniata</taxon>
        <taxon>Vertebrata</taxon>
        <taxon>Euteleostomi</taxon>
        <taxon>Mammalia</taxon>
        <taxon>Eutheria</taxon>
        <taxon>Laurasiatheria</taxon>
        <taxon>Carnivora</taxon>
        <taxon>Caniformia</taxon>
        <taxon>Musteloidea</taxon>
        <taxon>Mustelidae</taxon>
        <taxon>Mustelinae</taxon>
        <taxon>Neogale</taxon>
    </lineage>
</organism>
<dbReference type="SUPFAM" id="SSF50129">
    <property type="entry name" value="GroES-like"/>
    <property type="match status" value="1"/>
</dbReference>
<name>A0A8C7C8I6_NEOVI</name>
<evidence type="ECO:0000256" key="1">
    <source>
        <dbReference type="ARBA" id="ARBA00011738"/>
    </source>
</evidence>
<dbReference type="Proteomes" id="UP000694425">
    <property type="component" value="Unplaced"/>
</dbReference>
<dbReference type="Ensembl" id="ENSNVIT00000034030.1">
    <property type="protein sequence ID" value="ENSNVIP00000029371.1"/>
    <property type="gene ID" value="ENSNVIG00000022651.1"/>
</dbReference>
<dbReference type="InterPro" id="IPR011032">
    <property type="entry name" value="GroES-like_sf"/>
</dbReference>
<dbReference type="GO" id="GO:0046294">
    <property type="term" value="P:formaldehyde catabolic process"/>
    <property type="evidence" value="ECO:0007669"/>
    <property type="project" value="TreeGrafter"/>
</dbReference>
<sequence>MASQVIKCKAKVAWEAGQPLSIKEVELAPPKAPEVRINIIVILSSHLTSHSVENENFV</sequence>
<reference evidence="4" key="2">
    <citation type="submission" date="2025-09" db="UniProtKB">
        <authorList>
            <consortium name="Ensembl"/>
        </authorList>
    </citation>
    <scope>IDENTIFICATION</scope>
</reference>
<reference evidence="4" key="1">
    <citation type="submission" date="2025-08" db="UniProtKB">
        <authorList>
            <consortium name="Ensembl"/>
        </authorList>
    </citation>
    <scope>IDENTIFICATION</scope>
</reference>
<dbReference type="Gene3D" id="3.90.180.10">
    <property type="entry name" value="Medium-chain alcohol dehydrogenases, catalytic domain"/>
    <property type="match status" value="1"/>
</dbReference>